<evidence type="ECO:0000313" key="3">
    <source>
        <dbReference type="Proteomes" id="UP001444071"/>
    </source>
</evidence>
<keyword evidence="1" id="KW-0175">Coiled coil</keyword>
<keyword evidence="3" id="KW-1185">Reference proteome</keyword>
<evidence type="ECO:0000256" key="1">
    <source>
        <dbReference type="SAM" id="Coils"/>
    </source>
</evidence>
<sequence>QADTEKIERTVDESLAQAAETLAQLENMYETLTAGLAKQVKTERARLEVEIMQASNKALHAIQKWKDMQLSKLTKLETQFPSSQAATSHVQERIKALEIAMQMAREVRRVPFFQEYCILEK</sequence>
<evidence type="ECO:0000313" key="2">
    <source>
        <dbReference type="EMBL" id="MEQ2274320.1"/>
    </source>
</evidence>
<feature type="coiled-coil region" evidence="1">
    <location>
        <begin position="15"/>
        <end position="57"/>
    </location>
</feature>
<accession>A0ABV0WXP4</accession>
<comment type="caution">
    <text evidence="2">The sequence shown here is derived from an EMBL/GenBank/DDBJ whole genome shotgun (WGS) entry which is preliminary data.</text>
</comment>
<feature type="non-terminal residue" evidence="2">
    <location>
        <position position="121"/>
    </location>
</feature>
<dbReference type="Proteomes" id="UP001444071">
    <property type="component" value="Unassembled WGS sequence"/>
</dbReference>
<organism evidence="2 3">
    <name type="scientific">Xenotaenia resolanae</name>
    <dbReference type="NCBI Taxonomy" id="208358"/>
    <lineage>
        <taxon>Eukaryota</taxon>
        <taxon>Metazoa</taxon>
        <taxon>Chordata</taxon>
        <taxon>Craniata</taxon>
        <taxon>Vertebrata</taxon>
        <taxon>Euteleostomi</taxon>
        <taxon>Actinopterygii</taxon>
        <taxon>Neopterygii</taxon>
        <taxon>Teleostei</taxon>
        <taxon>Neoteleostei</taxon>
        <taxon>Acanthomorphata</taxon>
        <taxon>Ovalentaria</taxon>
        <taxon>Atherinomorphae</taxon>
        <taxon>Cyprinodontiformes</taxon>
        <taxon>Goodeidae</taxon>
        <taxon>Xenotaenia</taxon>
    </lineage>
</organism>
<proteinExistence type="predicted"/>
<gene>
    <name evidence="2" type="ORF">XENORESO_018337</name>
</gene>
<reference evidence="2 3" key="1">
    <citation type="submission" date="2021-06" db="EMBL/GenBank/DDBJ databases">
        <authorList>
            <person name="Palmer J.M."/>
        </authorList>
    </citation>
    <scope>NUCLEOTIDE SEQUENCE [LARGE SCALE GENOMIC DNA]</scope>
    <source>
        <strain evidence="2 3">XR_2019</strain>
        <tissue evidence="2">Muscle</tissue>
    </source>
</reference>
<name>A0ABV0WXP4_9TELE</name>
<dbReference type="EMBL" id="JAHRIM010076520">
    <property type="protein sequence ID" value="MEQ2274320.1"/>
    <property type="molecule type" value="Genomic_DNA"/>
</dbReference>
<feature type="non-terminal residue" evidence="2">
    <location>
        <position position="1"/>
    </location>
</feature>
<protein>
    <submittedName>
        <fullName evidence="2">Uncharacterized protein</fullName>
    </submittedName>
</protein>